<protein>
    <submittedName>
        <fullName evidence="3">WRKY family transcription factor</fullName>
    </submittedName>
</protein>
<dbReference type="PANTHER" id="PTHR47481">
    <property type="match status" value="1"/>
</dbReference>
<keyword evidence="1" id="KW-0862">Zinc</keyword>
<keyword evidence="1" id="KW-0479">Metal-binding</keyword>
<dbReference type="PANTHER" id="PTHR47481:SF41">
    <property type="entry name" value="COPIA-LIKE POLYPROTEIN_RETROTRANSPOSON"/>
    <property type="match status" value="1"/>
</dbReference>
<accession>A0A6L2J7E5</accession>
<dbReference type="Pfam" id="PF00642">
    <property type="entry name" value="zf-CCCH"/>
    <property type="match status" value="1"/>
</dbReference>
<feature type="domain" description="C3H1-type" evidence="2">
    <location>
        <begin position="394"/>
        <end position="417"/>
    </location>
</feature>
<reference evidence="3" key="1">
    <citation type="journal article" date="2019" name="Sci. Rep.">
        <title>Draft genome of Tanacetum cinerariifolium, the natural source of mosquito coil.</title>
        <authorList>
            <person name="Yamashiro T."/>
            <person name="Shiraishi A."/>
            <person name="Satake H."/>
            <person name="Nakayama K."/>
        </authorList>
    </citation>
    <scope>NUCLEOTIDE SEQUENCE</scope>
</reference>
<feature type="zinc finger region" description="C3H1-type" evidence="1">
    <location>
        <begin position="394"/>
        <end position="417"/>
    </location>
</feature>
<comment type="caution">
    <text evidence="3">The sequence shown here is derived from an EMBL/GenBank/DDBJ whole genome shotgun (WGS) entry which is preliminary data.</text>
</comment>
<organism evidence="3">
    <name type="scientific">Tanacetum cinerariifolium</name>
    <name type="common">Dalmatian daisy</name>
    <name type="synonym">Chrysanthemum cinerariifolium</name>
    <dbReference type="NCBI Taxonomy" id="118510"/>
    <lineage>
        <taxon>Eukaryota</taxon>
        <taxon>Viridiplantae</taxon>
        <taxon>Streptophyta</taxon>
        <taxon>Embryophyta</taxon>
        <taxon>Tracheophyta</taxon>
        <taxon>Spermatophyta</taxon>
        <taxon>Magnoliopsida</taxon>
        <taxon>eudicotyledons</taxon>
        <taxon>Gunneridae</taxon>
        <taxon>Pentapetalae</taxon>
        <taxon>asterids</taxon>
        <taxon>campanulids</taxon>
        <taxon>Asterales</taxon>
        <taxon>Asteraceae</taxon>
        <taxon>Asteroideae</taxon>
        <taxon>Anthemideae</taxon>
        <taxon>Anthemidinae</taxon>
        <taxon>Tanacetum</taxon>
    </lineage>
</organism>
<evidence type="ECO:0000256" key="1">
    <source>
        <dbReference type="PROSITE-ProRule" id="PRU00723"/>
    </source>
</evidence>
<sequence length="438" mass="50176">MTDLGLPNYFLGIFVTRTTKGMFFCQKKYAIYVLEHVGMRNFHSCSTLVDTKSKLGADGTPVSDMTLYMSLSRNLQYLTFTRPDLSYAIQQVYLYMHDAQEPHFAALKRILRYVRDTLDYETSTLSRFSAEADYRGVANVHQRMKLIEIDIHFVRDQVFTGQIGKYDVKIIINREQRVFDGALRSKRRSDKILNGDRAGFEDVSKDSLGETPPPKQPIDKAYSIANIKAFHHHLDTPPTTITSTADPLHDSNDSLVVMWIYSTISSKLVEMIVDVDSTSHGVWKRLKDLFHDNKDARITQLDNEIRNMEIGSSSIIDFFQQIKSKADRHANLDSLVKDSSLMTYAINGIRIKYPEVARVVRLREKAPTFDELRSLMLFEEVTCLNHQMANTMNTSGIELCRNFQRGTCAYGARCNLSMAIMTLDHVLPWLERVLSTRP</sequence>
<proteinExistence type="predicted"/>
<name>A0A6L2J7E5_TANCI</name>
<dbReference type="EMBL" id="BKCJ010000266">
    <property type="protein sequence ID" value="GEU31584.1"/>
    <property type="molecule type" value="Genomic_DNA"/>
</dbReference>
<gene>
    <name evidence="3" type="ORF">Tci_003562</name>
</gene>
<dbReference type="AlphaFoldDB" id="A0A6L2J7E5"/>
<dbReference type="PROSITE" id="PS50103">
    <property type="entry name" value="ZF_C3H1"/>
    <property type="match status" value="1"/>
</dbReference>
<keyword evidence="1" id="KW-0863">Zinc-finger</keyword>
<evidence type="ECO:0000313" key="3">
    <source>
        <dbReference type="EMBL" id="GEU31584.1"/>
    </source>
</evidence>
<evidence type="ECO:0000259" key="2">
    <source>
        <dbReference type="PROSITE" id="PS50103"/>
    </source>
</evidence>
<dbReference type="InterPro" id="IPR000571">
    <property type="entry name" value="Znf_CCCH"/>
</dbReference>
<dbReference type="GO" id="GO:0008270">
    <property type="term" value="F:zinc ion binding"/>
    <property type="evidence" value="ECO:0007669"/>
    <property type="project" value="UniProtKB-KW"/>
</dbReference>